<proteinExistence type="predicted"/>
<dbReference type="GeneID" id="99756559"/>
<sequence length="174" mass="20213">MSQLILQQKLRLTYKSALEKAIASAKETKRTTKYKLTDYDLKVRFNSYLANAEKINTNNQATVLVVKQAQRELTNAEKALNGKKLKVGRYDQLTMTEVQKVLRLGYNLVKTEHKGYVLPNIYNSKNNWQYVTDRPVWNFGKDSHFWLGYAAVDVKKKQPLNIKELAEESTKKRL</sequence>
<name>A0A3Q8SNV2_LACHE</name>
<dbReference type="SUPFAM" id="SSF46997">
    <property type="entry name" value="Bacterial immunoglobulin/albumin-binding domains"/>
    <property type="match status" value="1"/>
</dbReference>
<dbReference type="RefSeq" id="WP_014918776.1">
    <property type="nucleotide sequence ID" value="NZ_CP019581.1"/>
</dbReference>
<dbReference type="EMBL" id="CP019581">
    <property type="protein sequence ID" value="AZK90639.1"/>
    <property type="molecule type" value="Genomic_DNA"/>
</dbReference>
<dbReference type="InterPro" id="IPR009063">
    <property type="entry name" value="Ig/albumin-bd_sf"/>
</dbReference>
<protein>
    <submittedName>
        <fullName evidence="1">Uncharacterized protein</fullName>
    </submittedName>
</protein>
<organism evidence="1 2">
    <name type="scientific">Lactobacillus helveticus</name>
    <name type="common">Lactobacillus suntoryeus</name>
    <dbReference type="NCBI Taxonomy" id="1587"/>
    <lineage>
        <taxon>Bacteria</taxon>
        <taxon>Bacillati</taxon>
        <taxon>Bacillota</taxon>
        <taxon>Bacilli</taxon>
        <taxon>Lactobacillales</taxon>
        <taxon>Lactobacillaceae</taxon>
        <taxon>Lactobacillus</taxon>
    </lineage>
</organism>
<dbReference type="Gene3D" id="1.20.120.1850">
    <property type="entry name" value="Ebh helix bundles repeating unit (S and A modules)"/>
    <property type="match status" value="1"/>
</dbReference>
<accession>A0A3Q8SNV2</accession>
<dbReference type="AlphaFoldDB" id="A0A3Q8SNV2"/>
<evidence type="ECO:0000313" key="1">
    <source>
        <dbReference type="EMBL" id="AZK90639.1"/>
    </source>
</evidence>
<reference evidence="1 2" key="1">
    <citation type="submission" date="2017-02" db="EMBL/GenBank/DDBJ databases">
        <title>Complete genome sequence of Lactobacillus helveticus.</title>
        <authorList>
            <person name="Kim J.F."/>
            <person name="Chung Y."/>
            <person name="Kwak M."/>
        </authorList>
    </citation>
    <scope>NUCLEOTIDE SEQUENCE [LARGE SCALE GENOMIC DNA]</scope>
    <source>
        <strain evidence="1 2">LH5</strain>
    </source>
</reference>
<evidence type="ECO:0000313" key="2">
    <source>
        <dbReference type="Proteomes" id="UP000267945"/>
    </source>
</evidence>
<dbReference type="Proteomes" id="UP000267945">
    <property type="component" value="Chromosome"/>
</dbReference>
<gene>
    <name evidence="1" type="ORF">LH5_00378</name>
</gene>